<evidence type="ECO:0000313" key="1">
    <source>
        <dbReference type="EMBL" id="CAD8460748.1"/>
    </source>
</evidence>
<accession>A0A7S0DNU1</accession>
<protein>
    <submittedName>
        <fullName evidence="1">Uncharacterized protein</fullName>
    </submittedName>
</protein>
<proteinExistence type="predicted"/>
<dbReference type="EMBL" id="HBEM01028849">
    <property type="protein sequence ID" value="CAD8460748.1"/>
    <property type="molecule type" value="Transcribed_RNA"/>
</dbReference>
<sequence>MMALTSAGEQRLAEAGRGSGVFEYKGIIASSEWVPLWVDKDSEDILRPQLHGYALEEKRGGLRYHCHPKQNGETLTAVETVERIVEMGEVPLAKWQTYLFEHIS</sequence>
<organism evidence="1">
    <name type="scientific">Amorphochlora amoebiformis</name>
    <dbReference type="NCBI Taxonomy" id="1561963"/>
    <lineage>
        <taxon>Eukaryota</taxon>
        <taxon>Sar</taxon>
        <taxon>Rhizaria</taxon>
        <taxon>Cercozoa</taxon>
        <taxon>Chlorarachniophyceae</taxon>
        <taxon>Amorphochlora</taxon>
    </lineage>
</organism>
<reference evidence="1" key="1">
    <citation type="submission" date="2021-01" db="EMBL/GenBank/DDBJ databases">
        <authorList>
            <person name="Corre E."/>
            <person name="Pelletier E."/>
            <person name="Niang G."/>
            <person name="Scheremetjew M."/>
            <person name="Finn R."/>
            <person name="Kale V."/>
            <person name="Holt S."/>
            <person name="Cochrane G."/>
            <person name="Meng A."/>
            <person name="Brown T."/>
            <person name="Cohen L."/>
        </authorList>
    </citation>
    <scope>NUCLEOTIDE SEQUENCE</scope>
    <source>
        <strain evidence="1">CCMP2058</strain>
    </source>
</reference>
<dbReference type="AlphaFoldDB" id="A0A7S0DNU1"/>
<name>A0A7S0DNU1_9EUKA</name>
<gene>
    <name evidence="1" type="ORF">LAMO00422_LOCUS19706</name>
</gene>